<organism evidence="2 3">
    <name type="scientific">Denticeps clupeoides</name>
    <name type="common">denticle herring</name>
    <dbReference type="NCBI Taxonomy" id="299321"/>
    <lineage>
        <taxon>Eukaryota</taxon>
        <taxon>Metazoa</taxon>
        <taxon>Chordata</taxon>
        <taxon>Craniata</taxon>
        <taxon>Vertebrata</taxon>
        <taxon>Euteleostomi</taxon>
        <taxon>Actinopterygii</taxon>
        <taxon>Neopterygii</taxon>
        <taxon>Teleostei</taxon>
        <taxon>Clupei</taxon>
        <taxon>Clupeiformes</taxon>
        <taxon>Denticipitoidei</taxon>
        <taxon>Denticipitidae</taxon>
        <taxon>Denticeps</taxon>
    </lineage>
</organism>
<protein>
    <recommendedName>
        <fullName evidence="1">Kazal-like domain-containing protein</fullName>
    </recommendedName>
</protein>
<proteinExistence type="predicted"/>
<reference evidence="2" key="3">
    <citation type="submission" date="2025-09" db="UniProtKB">
        <authorList>
            <consortium name="Ensembl"/>
        </authorList>
    </citation>
    <scope>IDENTIFICATION</scope>
</reference>
<reference evidence="2 3" key="1">
    <citation type="submission" date="2020-06" db="EMBL/GenBank/DDBJ databases">
        <authorList>
            <consortium name="Wellcome Sanger Institute Data Sharing"/>
        </authorList>
    </citation>
    <scope>NUCLEOTIDE SEQUENCE [LARGE SCALE GENOMIC DNA]</scope>
</reference>
<sequence length="55" mass="5986">MLPTECNGLCLASTCWICTGYNPVCGDDNVTYNTECLLCLVNDGSKTKIKYNGEC</sequence>
<evidence type="ECO:0000313" key="3">
    <source>
        <dbReference type="Proteomes" id="UP000694580"/>
    </source>
</evidence>
<dbReference type="SUPFAM" id="SSF100895">
    <property type="entry name" value="Kazal-type serine protease inhibitors"/>
    <property type="match status" value="1"/>
</dbReference>
<dbReference type="InterPro" id="IPR002350">
    <property type="entry name" value="Kazal_dom"/>
</dbReference>
<dbReference type="InterPro" id="IPR036058">
    <property type="entry name" value="Kazal_dom_sf"/>
</dbReference>
<dbReference type="Gene3D" id="3.30.60.30">
    <property type="match status" value="1"/>
</dbReference>
<name>A0AAY4E1U7_9TELE</name>
<evidence type="ECO:0000313" key="2">
    <source>
        <dbReference type="Ensembl" id="ENSDCDP00010050816.1"/>
    </source>
</evidence>
<dbReference type="AlphaFoldDB" id="A0AAY4E1U7"/>
<dbReference type="Pfam" id="PF00050">
    <property type="entry name" value="Kazal_1"/>
    <property type="match status" value="1"/>
</dbReference>
<accession>A0AAY4E1U7</accession>
<keyword evidence="3" id="KW-1185">Reference proteome</keyword>
<evidence type="ECO:0000259" key="1">
    <source>
        <dbReference type="PROSITE" id="PS51465"/>
    </source>
</evidence>
<dbReference type="Proteomes" id="UP000694580">
    <property type="component" value="Chromosome 18"/>
</dbReference>
<dbReference type="Ensembl" id="ENSDCDT00010061243.1">
    <property type="protein sequence ID" value="ENSDCDP00010050816.1"/>
    <property type="gene ID" value="ENSDCDG00010030047.1"/>
</dbReference>
<dbReference type="PROSITE" id="PS51465">
    <property type="entry name" value="KAZAL_2"/>
    <property type="match status" value="1"/>
</dbReference>
<reference evidence="2" key="2">
    <citation type="submission" date="2025-08" db="UniProtKB">
        <authorList>
            <consortium name="Ensembl"/>
        </authorList>
    </citation>
    <scope>IDENTIFICATION</scope>
</reference>
<dbReference type="SMART" id="SM00280">
    <property type="entry name" value="KAZAL"/>
    <property type="match status" value="1"/>
</dbReference>
<feature type="domain" description="Kazal-like" evidence="1">
    <location>
        <begin position="1"/>
        <end position="55"/>
    </location>
</feature>